<name>A0A549TG72_9HYPH</name>
<evidence type="ECO:0000256" key="7">
    <source>
        <dbReference type="SAM" id="Phobius"/>
    </source>
</evidence>
<feature type="transmembrane region" description="Helical" evidence="7">
    <location>
        <begin position="381"/>
        <end position="397"/>
    </location>
</feature>
<accession>A0A549TG72</accession>
<dbReference type="Pfam" id="PF13515">
    <property type="entry name" value="FUSC_2"/>
    <property type="match status" value="1"/>
</dbReference>
<dbReference type="PANTHER" id="PTHR30509">
    <property type="entry name" value="P-HYDROXYBENZOIC ACID EFFLUX PUMP SUBUNIT-RELATED"/>
    <property type="match status" value="1"/>
</dbReference>
<gene>
    <name evidence="9" type="ORF">FNA46_04075</name>
</gene>
<feature type="transmembrane region" description="Helical" evidence="7">
    <location>
        <begin position="409"/>
        <end position="426"/>
    </location>
</feature>
<keyword evidence="2" id="KW-1003">Cell membrane</keyword>
<protein>
    <submittedName>
        <fullName evidence="9">FUSC family protein</fullName>
    </submittedName>
</protein>
<feature type="transmembrane region" description="Helical" evidence="7">
    <location>
        <begin position="355"/>
        <end position="375"/>
    </location>
</feature>
<feature type="transmembrane region" description="Helical" evidence="7">
    <location>
        <begin position="47"/>
        <end position="67"/>
    </location>
</feature>
<comment type="similarity">
    <text evidence="6">Belongs to the YccS/YhfK family.</text>
</comment>
<proteinExistence type="inferred from homology"/>
<evidence type="ECO:0000256" key="5">
    <source>
        <dbReference type="ARBA" id="ARBA00023136"/>
    </source>
</evidence>
<feature type="transmembrane region" description="Helical" evidence="7">
    <location>
        <begin position="124"/>
        <end position="142"/>
    </location>
</feature>
<evidence type="ECO:0000256" key="3">
    <source>
        <dbReference type="ARBA" id="ARBA00022692"/>
    </source>
</evidence>
<dbReference type="EMBL" id="VJMG01000009">
    <property type="protein sequence ID" value="TRL41571.1"/>
    <property type="molecule type" value="Genomic_DNA"/>
</dbReference>
<evidence type="ECO:0000256" key="6">
    <source>
        <dbReference type="ARBA" id="ARBA00043993"/>
    </source>
</evidence>
<dbReference type="GO" id="GO:0005886">
    <property type="term" value="C:plasma membrane"/>
    <property type="evidence" value="ECO:0007669"/>
    <property type="project" value="UniProtKB-SubCell"/>
</dbReference>
<evidence type="ECO:0000256" key="4">
    <source>
        <dbReference type="ARBA" id="ARBA00022989"/>
    </source>
</evidence>
<keyword evidence="4 7" id="KW-1133">Transmembrane helix</keyword>
<feature type="transmembrane region" description="Helical" evidence="7">
    <location>
        <begin position="76"/>
        <end position="95"/>
    </location>
</feature>
<feature type="transmembrane region" description="Helical" evidence="7">
    <location>
        <begin position="455"/>
        <end position="473"/>
    </location>
</feature>
<dbReference type="RefSeq" id="WP_142881065.1">
    <property type="nucleotide sequence ID" value="NZ_VJMG01000009.1"/>
</dbReference>
<feature type="transmembrane region" description="Helical" evidence="7">
    <location>
        <begin position="485"/>
        <end position="502"/>
    </location>
</feature>
<dbReference type="PANTHER" id="PTHR30509:SF9">
    <property type="entry name" value="MULTIDRUG RESISTANCE PROTEIN MDTO"/>
    <property type="match status" value="1"/>
</dbReference>
<comment type="caution">
    <text evidence="9">The sequence shown here is derived from an EMBL/GenBank/DDBJ whole genome shotgun (WGS) entry which is preliminary data.</text>
</comment>
<feature type="transmembrane region" description="Helical" evidence="7">
    <location>
        <begin position="432"/>
        <end position="448"/>
    </location>
</feature>
<comment type="subcellular location">
    <subcellularLocation>
        <location evidence="1">Cell membrane</location>
        <topology evidence="1">Multi-pass membrane protein</topology>
    </subcellularLocation>
</comment>
<reference evidence="9 10" key="1">
    <citation type="submission" date="2019-07" db="EMBL/GenBank/DDBJ databases">
        <title>Ln-dependent methylotrophs.</title>
        <authorList>
            <person name="Tani A."/>
        </authorList>
    </citation>
    <scope>NUCLEOTIDE SEQUENCE [LARGE SCALE GENOMIC DNA]</scope>
    <source>
        <strain evidence="9 10">SM12</strain>
    </source>
</reference>
<dbReference type="InterPro" id="IPR049453">
    <property type="entry name" value="Memb_transporter_dom"/>
</dbReference>
<evidence type="ECO:0000313" key="10">
    <source>
        <dbReference type="Proteomes" id="UP000316801"/>
    </source>
</evidence>
<keyword evidence="5 7" id="KW-0472">Membrane</keyword>
<sequence length="665" mass="71952">MASKPKLIDWIHSVDPALSRARMGARVTLSIALSVGVLVLVHLNGMALPPIAFGLAIILSIEGGVAVRDATPRGQLLTRALGALAALASMSSAIALEQHRYLSDITFLLIVLFASLARVYGPRGFAIGMFAFTSYFISAYLNPTYDQLPGAAFALVVAALVSHGVRSLLLPDNRGRDLLQALIAMQGRANDILVRLALLAREHVTTDEDRAELVQLQERLKEVSLMAEGLLPRNADGMLDESDAGVMEIATAIFDLHLATESAVVLSVYNTAPFGLVHAVLEGKDEAVSHWSELRDETPDKHLRETINAFTLLHRIRTRFAGVIAEGMHDQFRTLAPHTPDRSGARPDFSLKNPLVRAALQITVASGIAMVFGLMLSRERWFWAVLTAFLVFTNTKSRGDTAIRALQRSIGTVLGIAAGLCLASLIKGDMVASVAVAGLGIFCAFYALQASYAVMTFFVSIVICVIYGLIGSLTTELLLLRVEETLIGAVAGTAVAFVVFPARTRETLEGAIGRWYDQLGQLLESARAGASGNDLMERSRQLDLAYRDLAQAARPIGTSWSIVTKPGHVRQTLAIFLGCTYWARMFARGQALPAHAMPAEDVEAVSALLEKMSAARALSGEPFYRASKVRRQTLDHLPTYHLGARQGLDMIGILLGRLTPPRRVT</sequence>
<keyword evidence="3 7" id="KW-0812">Transmembrane</keyword>
<dbReference type="Proteomes" id="UP000316801">
    <property type="component" value="Unassembled WGS sequence"/>
</dbReference>
<organism evidence="9 10">
    <name type="scientific">Rhizobium straminoryzae</name>
    <dbReference type="NCBI Taxonomy" id="1387186"/>
    <lineage>
        <taxon>Bacteria</taxon>
        <taxon>Pseudomonadati</taxon>
        <taxon>Pseudomonadota</taxon>
        <taxon>Alphaproteobacteria</taxon>
        <taxon>Hyphomicrobiales</taxon>
        <taxon>Rhizobiaceae</taxon>
        <taxon>Rhizobium/Agrobacterium group</taxon>
        <taxon>Rhizobium</taxon>
    </lineage>
</organism>
<feature type="transmembrane region" description="Helical" evidence="7">
    <location>
        <begin position="148"/>
        <end position="169"/>
    </location>
</feature>
<evidence type="ECO:0000256" key="2">
    <source>
        <dbReference type="ARBA" id="ARBA00022475"/>
    </source>
</evidence>
<dbReference type="AlphaFoldDB" id="A0A549TG72"/>
<evidence type="ECO:0000259" key="8">
    <source>
        <dbReference type="Pfam" id="PF13515"/>
    </source>
</evidence>
<keyword evidence="10" id="KW-1185">Reference proteome</keyword>
<feature type="domain" description="Integral membrane bound transporter" evidence="8">
    <location>
        <begin position="368"/>
        <end position="493"/>
    </location>
</feature>
<evidence type="ECO:0000256" key="1">
    <source>
        <dbReference type="ARBA" id="ARBA00004651"/>
    </source>
</evidence>
<evidence type="ECO:0000313" key="9">
    <source>
        <dbReference type="EMBL" id="TRL41571.1"/>
    </source>
</evidence>